<proteinExistence type="predicted"/>
<evidence type="ECO:0000313" key="4">
    <source>
        <dbReference type="EMBL" id="CAD8137308.1"/>
    </source>
</evidence>
<dbReference type="Pfam" id="PF12796">
    <property type="entry name" value="Ank_2"/>
    <property type="match status" value="1"/>
</dbReference>
<keyword evidence="1" id="KW-0677">Repeat</keyword>
<evidence type="ECO:0000256" key="2">
    <source>
        <dbReference type="ARBA" id="ARBA00023043"/>
    </source>
</evidence>
<evidence type="ECO:0000256" key="1">
    <source>
        <dbReference type="ARBA" id="ARBA00022737"/>
    </source>
</evidence>
<name>A0A8S1SBC5_9CILI</name>
<evidence type="ECO:0008006" key="6">
    <source>
        <dbReference type="Google" id="ProtNLM"/>
    </source>
</evidence>
<comment type="caution">
    <text evidence="4">The sequence shown here is derived from an EMBL/GenBank/DDBJ whole genome shotgun (WGS) entry which is preliminary data.</text>
</comment>
<organism evidence="4 5">
    <name type="scientific">Paramecium pentaurelia</name>
    <dbReference type="NCBI Taxonomy" id="43138"/>
    <lineage>
        <taxon>Eukaryota</taxon>
        <taxon>Sar</taxon>
        <taxon>Alveolata</taxon>
        <taxon>Ciliophora</taxon>
        <taxon>Intramacronucleata</taxon>
        <taxon>Oligohymenophorea</taxon>
        <taxon>Peniculida</taxon>
        <taxon>Parameciidae</taxon>
        <taxon>Paramecium</taxon>
    </lineage>
</organism>
<feature type="repeat" description="ANK" evidence="3">
    <location>
        <begin position="293"/>
        <end position="325"/>
    </location>
</feature>
<dbReference type="PANTHER" id="PTHR24134:SF9">
    <property type="entry name" value="ANKYRIN REPEAT AND SOCS BOX PROTEIN 8"/>
    <property type="match status" value="1"/>
</dbReference>
<dbReference type="PROSITE" id="PS50297">
    <property type="entry name" value="ANK_REP_REGION"/>
    <property type="match status" value="1"/>
</dbReference>
<reference evidence="4" key="1">
    <citation type="submission" date="2021-01" db="EMBL/GenBank/DDBJ databases">
        <authorList>
            <consortium name="Genoscope - CEA"/>
            <person name="William W."/>
        </authorList>
    </citation>
    <scope>NUCLEOTIDE SEQUENCE</scope>
</reference>
<dbReference type="AlphaFoldDB" id="A0A8S1SBC5"/>
<dbReference type="SMART" id="SM00248">
    <property type="entry name" value="ANK"/>
    <property type="match status" value="2"/>
</dbReference>
<protein>
    <recommendedName>
        <fullName evidence="6">Ankyrin repeat protein</fullName>
    </recommendedName>
</protein>
<dbReference type="Proteomes" id="UP000689195">
    <property type="component" value="Unassembled WGS sequence"/>
</dbReference>
<dbReference type="InterPro" id="IPR002110">
    <property type="entry name" value="Ankyrin_rpt"/>
</dbReference>
<dbReference type="OrthoDB" id="10264606at2759"/>
<accession>A0A8S1SBC5</accession>
<dbReference type="PANTHER" id="PTHR24134">
    <property type="entry name" value="ANKYRIN REPEAT-CONTAINING PROTEIN DDB_G0279043"/>
    <property type="match status" value="1"/>
</dbReference>
<evidence type="ECO:0000256" key="3">
    <source>
        <dbReference type="PROSITE-ProRule" id="PRU00023"/>
    </source>
</evidence>
<keyword evidence="5" id="KW-1185">Reference proteome</keyword>
<sequence>MFNEDYYRRLIVQSQNQQIRIINTDRPWYPKMKQKDGIRPLFSEDFKFFVLPPNKMISLLKRHKITIPTDEQIREFLKNHSLKNIVDYGVKLKSTTEIKVHPPQVIIQNQRKRAKTKQQQLIINKKTINIQPINNNIIEPTKQSTSSQYKPSYHKNLKIYKTDYSNQDLYTIINKLNFSPMQINQSPKQTKQNIHINTLPSQTYVKPIVPKSVLPYPPRSKKQLRQLLLRAINKIKKLGLTIKYVMQNKIFSKKPYEKPLSKQFIHAAKKNQIDEINNLLSINPYLVFDFDFYNMTALHWACKKGYVELVELLLQYHSDVDGIDILYRTPLILSIEENHLEITHILLANGAYPWSTAITDLKTVLDSNEKAKNLLTKVRRLQIMAKWTQQKEYLSLI</sequence>
<keyword evidence="2 3" id="KW-0040">ANK repeat</keyword>
<dbReference type="PROSITE" id="PS50088">
    <property type="entry name" value="ANK_REPEAT"/>
    <property type="match status" value="1"/>
</dbReference>
<evidence type="ECO:0000313" key="5">
    <source>
        <dbReference type="Proteomes" id="UP000689195"/>
    </source>
</evidence>
<gene>
    <name evidence="4" type="ORF">PPENT_87.1.T0060026</name>
</gene>
<dbReference type="EMBL" id="CAJJDO010000006">
    <property type="protein sequence ID" value="CAD8137308.1"/>
    <property type="molecule type" value="Genomic_DNA"/>
</dbReference>